<evidence type="ECO:0000313" key="3">
    <source>
        <dbReference type="Proteomes" id="UP001271274"/>
    </source>
</evidence>
<dbReference type="Proteomes" id="UP001271274">
    <property type="component" value="Unassembled WGS sequence"/>
</dbReference>
<accession>A0ABU4NSD6</accession>
<sequence>MFDGEERLRATASGADGDGPTSVWFSDDEVVGPVITVGVTR</sequence>
<reference evidence="2 3" key="1">
    <citation type="journal article" date="2023" name="Microb. Genom.">
        <title>Mesoterricola silvestris gen. nov., sp. nov., Mesoterricola sediminis sp. nov., Geothrix oryzae sp. nov., Geothrix edaphica sp. nov., Geothrix rubra sp. nov., and Geothrix limicola sp. nov., six novel members of Acidobacteriota isolated from soils.</title>
        <authorList>
            <person name="Weisberg A.J."/>
            <person name="Pearce E."/>
            <person name="Kramer C.G."/>
            <person name="Chang J.H."/>
            <person name="Clarke C.R."/>
        </authorList>
    </citation>
    <scope>NUCLEOTIDE SEQUENCE [LARGE SCALE GENOMIC DNA]</scope>
    <source>
        <strain evidence="2 3">ID09-01A</strain>
    </source>
</reference>
<proteinExistence type="predicted"/>
<keyword evidence="3" id="KW-1185">Reference proteome</keyword>
<feature type="region of interest" description="Disordered" evidence="1">
    <location>
        <begin position="1"/>
        <end position="26"/>
    </location>
</feature>
<dbReference type="RefSeq" id="WP_276145788.1">
    <property type="nucleotide sequence ID" value="NZ_JARAUR010000087.1"/>
</dbReference>
<comment type="caution">
    <text evidence="2">The sequence shown here is derived from an EMBL/GenBank/DDBJ whole genome shotgun (WGS) entry which is preliminary data.</text>
</comment>
<name>A0ABU4NSD6_9ACTN</name>
<dbReference type="EMBL" id="JARAYU010000019">
    <property type="protein sequence ID" value="MDX3705540.1"/>
    <property type="molecule type" value="Genomic_DNA"/>
</dbReference>
<evidence type="ECO:0000313" key="2">
    <source>
        <dbReference type="EMBL" id="MDX3705540.1"/>
    </source>
</evidence>
<evidence type="ECO:0000256" key="1">
    <source>
        <dbReference type="SAM" id="MobiDB-lite"/>
    </source>
</evidence>
<organism evidence="2 3">
    <name type="scientific">Streptomyces europaeiscabiei</name>
    <dbReference type="NCBI Taxonomy" id="146819"/>
    <lineage>
        <taxon>Bacteria</taxon>
        <taxon>Bacillati</taxon>
        <taxon>Actinomycetota</taxon>
        <taxon>Actinomycetes</taxon>
        <taxon>Kitasatosporales</taxon>
        <taxon>Streptomycetaceae</taxon>
        <taxon>Streptomyces</taxon>
    </lineage>
</organism>
<protein>
    <submittedName>
        <fullName evidence="2">Uncharacterized protein</fullName>
    </submittedName>
</protein>
<gene>
    <name evidence="2" type="ORF">PV662_38510</name>
</gene>